<sequence length="209" mass="23304">MKRELQLTDDGSHTISIPEMQVTYHSTHGAIQESMHVFIQAGLQALQLPAIRIFEMGFGTGLNALLTMQHATTPVYYYAVEQYPLTAAEVEGLSYGNELHGHAWNVDVQINERFTLHKAHASLLDVQPAQAFDLIYYDAFAPATQPELWTKEVFEKLYGLLDPGGILVTYCSKGDVRRAMLAAGFGVEKLAGPPGKREMLRAQRQMSQH</sequence>
<dbReference type="EMBL" id="CP140154">
    <property type="protein sequence ID" value="WQG91151.1"/>
    <property type="molecule type" value="Genomic_DNA"/>
</dbReference>
<dbReference type="GO" id="GO:0032259">
    <property type="term" value="P:methylation"/>
    <property type="evidence" value="ECO:0007669"/>
    <property type="project" value="UniProtKB-KW"/>
</dbReference>
<reference evidence="3 5" key="2">
    <citation type="submission" date="2023-11" db="EMBL/GenBank/DDBJ databases">
        <title>MicrobeMod: A computational toolkit for identifying prokaryotic methylation and restriction-modification with nanopore sequencing.</title>
        <authorList>
            <person name="Crits-Christoph A."/>
            <person name="Kang S.C."/>
            <person name="Lee H."/>
            <person name="Ostrov N."/>
        </authorList>
    </citation>
    <scope>NUCLEOTIDE SEQUENCE [LARGE SCALE GENOMIC DNA]</scope>
    <source>
        <strain evidence="3 5">ATCC 23090</strain>
    </source>
</reference>
<dbReference type="Pfam" id="PF05430">
    <property type="entry name" value="Methyltransf_30"/>
    <property type="match status" value="1"/>
</dbReference>
<dbReference type="SUPFAM" id="SSF53335">
    <property type="entry name" value="S-adenosyl-L-methionine-dependent methyltransferases"/>
    <property type="match status" value="1"/>
</dbReference>
<dbReference type="EMBL" id="FPIZ01000003">
    <property type="protein sequence ID" value="SFW34735.1"/>
    <property type="molecule type" value="Genomic_DNA"/>
</dbReference>
<evidence type="ECO:0000313" key="4">
    <source>
        <dbReference type="Proteomes" id="UP000183788"/>
    </source>
</evidence>
<gene>
    <name evidence="3" type="primary">mnmD</name>
    <name evidence="2" type="ORF">SAMN05661012_01310</name>
    <name evidence="3" type="ORF">SR876_06550</name>
</gene>
<accession>A0A1K1NHD8</accession>
<dbReference type="OrthoDB" id="9786494at2"/>
<evidence type="ECO:0000313" key="2">
    <source>
        <dbReference type="EMBL" id="SFW34735.1"/>
    </source>
</evidence>
<dbReference type="Proteomes" id="UP000183788">
    <property type="component" value="Unassembled WGS sequence"/>
</dbReference>
<name>A0A1K1NHD8_9BACT</name>
<dbReference type="GO" id="GO:0004808">
    <property type="term" value="F:tRNA (5-methylaminomethyl-2-thiouridylate)(34)-methyltransferase activity"/>
    <property type="evidence" value="ECO:0007669"/>
    <property type="project" value="InterPro"/>
</dbReference>
<dbReference type="CDD" id="cd02440">
    <property type="entry name" value="AdoMet_MTases"/>
    <property type="match status" value="1"/>
</dbReference>
<dbReference type="Gene3D" id="3.40.50.150">
    <property type="entry name" value="Vaccinia Virus protein VP39"/>
    <property type="match status" value="1"/>
</dbReference>
<keyword evidence="2" id="KW-0489">Methyltransferase</keyword>
<keyword evidence="2" id="KW-0808">Transferase</keyword>
<dbReference type="GO" id="GO:0016645">
    <property type="term" value="F:oxidoreductase activity, acting on the CH-NH group of donors"/>
    <property type="evidence" value="ECO:0007669"/>
    <property type="project" value="InterPro"/>
</dbReference>
<dbReference type="InterPro" id="IPR047785">
    <property type="entry name" value="tRNA_MNMC2"/>
</dbReference>
<protein>
    <submittedName>
        <fullName evidence="3">tRNA (5-methylaminomethyl-2-thiouridine)(34)-methyltransferase MnmD</fullName>
    </submittedName>
    <submittedName>
        <fullName evidence="2">tRNA U34 5-methylaminomethyl-2-thiouridine-forming methyltransferase MnmC</fullName>
    </submittedName>
</protein>
<dbReference type="Proteomes" id="UP001326715">
    <property type="component" value="Chromosome"/>
</dbReference>
<organism evidence="2 4">
    <name type="scientific">Chitinophaga sancti</name>
    <dbReference type="NCBI Taxonomy" id="1004"/>
    <lineage>
        <taxon>Bacteria</taxon>
        <taxon>Pseudomonadati</taxon>
        <taxon>Bacteroidota</taxon>
        <taxon>Chitinophagia</taxon>
        <taxon>Chitinophagales</taxon>
        <taxon>Chitinophagaceae</taxon>
        <taxon>Chitinophaga</taxon>
    </lineage>
</organism>
<dbReference type="NCBIfam" id="NF033855">
    <property type="entry name" value="tRNA_MNMC2"/>
    <property type="match status" value="1"/>
</dbReference>
<dbReference type="InterPro" id="IPR029063">
    <property type="entry name" value="SAM-dependent_MTases_sf"/>
</dbReference>
<evidence type="ECO:0000313" key="5">
    <source>
        <dbReference type="Proteomes" id="UP001326715"/>
    </source>
</evidence>
<dbReference type="STRING" id="1004.SAMN05661012_01310"/>
<dbReference type="InterPro" id="IPR008471">
    <property type="entry name" value="MnmC-like_methylTransf"/>
</dbReference>
<dbReference type="PANTHER" id="PTHR39963">
    <property type="entry name" value="SLL0983 PROTEIN"/>
    <property type="match status" value="1"/>
</dbReference>
<proteinExistence type="predicted"/>
<dbReference type="RefSeq" id="WP_072358095.1">
    <property type="nucleotide sequence ID" value="NZ_CP139972.1"/>
</dbReference>
<evidence type="ECO:0000313" key="3">
    <source>
        <dbReference type="EMBL" id="WQG91151.1"/>
    </source>
</evidence>
<feature type="domain" description="MnmC-like methyltransferase" evidence="1">
    <location>
        <begin position="115"/>
        <end position="204"/>
    </location>
</feature>
<dbReference type="AlphaFoldDB" id="A0A1K1NHD8"/>
<reference evidence="2 4" key="1">
    <citation type="submission" date="2016-11" db="EMBL/GenBank/DDBJ databases">
        <authorList>
            <person name="Jaros S."/>
            <person name="Januszkiewicz K."/>
            <person name="Wedrychowicz H."/>
        </authorList>
    </citation>
    <scope>NUCLEOTIDE SEQUENCE [LARGE SCALE GENOMIC DNA]</scope>
    <source>
        <strain evidence="2 4">DSM 784</strain>
    </source>
</reference>
<evidence type="ECO:0000259" key="1">
    <source>
        <dbReference type="Pfam" id="PF05430"/>
    </source>
</evidence>
<dbReference type="PANTHER" id="PTHR39963:SF1">
    <property type="entry name" value="MNMC-LIKE METHYLTRANSFERASE DOMAIN-CONTAINING PROTEIN"/>
    <property type="match status" value="1"/>
</dbReference>
<keyword evidence="5" id="KW-1185">Reference proteome</keyword>